<dbReference type="InParanoid" id="J4VQ62"/>
<dbReference type="AlphaFoldDB" id="J4VQ62"/>
<sequence length="262" mass="28871">MFRPVYDNAPGLSTPQVEASFPKISRQTYQLNMQNVDDSSNSQQHAMTLRSHSIRPASSVVEHGDPGATAMSTNVQSSPVESALFNHGLVTPGQSPGFIGGEIVSNYMPPAPWDTNFALNSADTFQLQPQYVTFAVEGQQLWQPAPAPPPSIQLPSSQQSQPITSPFHDCIDSFGHKFHLKTFSRPSNGIVNGYIKFFWPLKEGKQSATTVEVASIDHEVIHLQPSLLHRHRAKVLSDCCSVDSFHHRPPPALSWQETTHPI</sequence>
<dbReference type="GeneID" id="19893227"/>
<evidence type="ECO:0000313" key="1">
    <source>
        <dbReference type="EMBL" id="EJP60830.1"/>
    </source>
</evidence>
<protein>
    <submittedName>
        <fullName evidence="1">Uncharacterized protein</fullName>
    </submittedName>
</protein>
<organism evidence="1 2">
    <name type="scientific">Beauveria bassiana (strain ARSEF 2860)</name>
    <name type="common">White muscardine disease fungus</name>
    <name type="synonym">Tritirachium shiotae</name>
    <dbReference type="NCBI Taxonomy" id="655819"/>
    <lineage>
        <taxon>Eukaryota</taxon>
        <taxon>Fungi</taxon>
        <taxon>Dikarya</taxon>
        <taxon>Ascomycota</taxon>
        <taxon>Pezizomycotina</taxon>
        <taxon>Sordariomycetes</taxon>
        <taxon>Hypocreomycetidae</taxon>
        <taxon>Hypocreales</taxon>
        <taxon>Cordycipitaceae</taxon>
        <taxon>Beauveria</taxon>
    </lineage>
</organism>
<dbReference type="HOGENOM" id="CLU_1061684_0_0_1"/>
<dbReference type="EMBL" id="JH725250">
    <property type="protein sequence ID" value="EJP60830.1"/>
    <property type="molecule type" value="Genomic_DNA"/>
</dbReference>
<name>J4VQ62_BEAB2</name>
<evidence type="ECO:0000313" key="2">
    <source>
        <dbReference type="Proteomes" id="UP000002762"/>
    </source>
</evidence>
<proteinExistence type="predicted"/>
<accession>J4VQ62</accession>
<dbReference type="Proteomes" id="UP000002762">
    <property type="component" value="Unassembled WGS sequence"/>
</dbReference>
<gene>
    <name evidence="1" type="ORF">BBA_10215</name>
</gene>
<dbReference type="RefSeq" id="XP_008603534.1">
    <property type="nucleotide sequence ID" value="XM_008605312.1"/>
</dbReference>
<reference evidence="1 2" key="1">
    <citation type="journal article" date="2012" name="Sci. Rep.">
        <title>Genomic perspectives on the evolution of fungal entomopathogenicity in Beauveria bassiana.</title>
        <authorList>
            <person name="Xiao G."/>
            <person name="Ying S.H."/>
            <person name="Zheng P."/>
            <person name="Wang Z.L."/>
            <person name="Zhang S."/>
            <person name="Xie X.Q."/>
            <person name="Shang Y."/>
            <person name="St Leger R.J."/>
            <person name="Zhao G.P."/>
            <person name="Wang C."/>
            <person name="Feng M.G."/>
        </authorList>
    </citation>
    <scope>NUCLEOTIDE SEQUENCE [LARGE SCALE GENOMIC DNA]</scope>
    <source>
        <strain evidence="1 2">ARSEF 2860</strain>
    </source>
</reference>
<keyword evidence="2" id="KW-1185">Reference proteome</keyword>